<evidence type="ECO:0000256" key="3">
    <source>
        <dbReference type="ARBA" id="ARBA00022552"/>
    </source>
</evidence>
<dbReference type="PANTHER" id="PTHR33692:SF1">
    <property type="entry name" value="RIBOSOME MATURATION FACTOR RIMM"/>
    <property type="match status" value="1"/>
</dbReference>
<name>A0A370GUY1_9BACI</name>
<dbReference type="Proteomes" id="UP000255326">
    <property type="component" value="Unassembled WGS sequence"/>
</dbReference>
<comment type="function">
    <text evidence="5">An accessory protein needed during the final step in the assembly of 30S ribosomal subunit, possibly for assembly of the head region. Essential for efficient processing of 16S rRNA. May be needed both before and after RbfA during the maturation of 16S rRNA. It has affinity for free ribosomal 30S subunits but not for 70S ribosomes.</text>
</comment>
<dbReference type="InterPro" id="IPR002676">
    <property type="entry name" value="RimM_N"/>
</dbReference>
<feature type="domain" description="PRC-barrel" evidence="7">
    <location>
        <begin position="97"/>
        <end position="171"/>
    </location>
</feature>
<evidence type="ECO:0000313" key="8">
    <source>
        <dbReference type="EMBL" id="RDI47482.1"/>
    </source>
</evidence>
<dbReference type="GO" id="GO:0005737">
    <property type="term" value="C:cytoplasm"/>
    <property type="evidence" value="ECO:0007669"/>
    <property type="project" value="UniProtKB-SubCell"/>
</dbReference>
<dbReference type="NCBIfam" id="TIGR02273">
    <property type="entry name" value="16S_RimM"/>
    <property type="match status" value="1"/>
</dbReference>
<reference evidence="8 9" key="1">
    <citation type="submission" date="2018-07" db="EMBL/GenBank/DDBJ databases">
        <title>Genomic Encyclopedia of Type Strains, Phase IV (KMG-IV): sequencing the most valuable type-strain genomes for metagenomic binning, comparative biology and taxonomic classification.</title>
        <authorList>
            <person name="Goeker M."/>
        </authorList>
    </citation>
    <scope>NUCLEOTIDE SEQUENCE [LARGE SCALE GENOMIC DNA]</scope>
    <source>
        <strain evidence="8 9">DSM 25281</strain>
    </source>
</reference>
<dbReference type="GO" id="GO:0042274">
    <property type="term" value="P:ribosomal small subunit biogenesis"/>
    <property type="evidence" value="ECO:0007669"/>
    <property type="project" value="UniProtKB-UniRule"/>
</dbReference>
<evidence type="ECO:0000259" key="6">
    <source>
        <dbReference type="Pfam" id="PF01782"/>
    </source>
</evidence>
<dbReference type="Pfam" id="PF05239">
    <property type="entry name" value="PRC"/>
    <property type="match status" value="1"/>
</dbReference>
<sequence>MTKWFNVGKIVNTHGIKGEVRIISRTDFADERYKPGNALFLFMNETDAPKELIVKSHRTHKNFDLLTFEGYENVNDVEAFKNGILKVTEEQLAPLEEDEFYFHEIIGCSVATLDGEVIGEVKEILTPGANDVWVVQGSDRKEHLIPYIKDVVIKVDIENKEIIIDPMEGLLS</sequence>
<comment type="caution">
    <text evidence="8">The sequence shown here is derived from an EMBL/GenBank/DDBJ whole genome shotgun (WGS) entry which is preliminary data.</text>
</comment>
<dbReference type="Gene3D" id="2.40.30.60">
    <property type="entry name" value="RimM"/>
    <property type="match status" value="1"/>
</dbReference>
<keyword evidence="1 5" id="KW-0963">Cytoplasm</keyword>
<dbReference type="InterPro" id="IPR009000">
    <property type="entry name" value="Transl_B-barrel_sf"/>
</dbReference>
<evidence type="ECO:0000256" key="5">
    <source>
        <dbReference type="HAMAP-Rule" id="MF_00014"/>
    </source>
</evidence>
<dbReference type="Gene3D" id="2.30.30.240">
    <property type="entry name" value="PRC-barrel domain"/>
    <property type="match status" value="1"/>
</dbReference>
<dbReference type="InterPro" id="IPR036976">
    <property type="entry name" value="RimM_N_sf"/>
</dbReference>
<organism evidence="8 9">
    <name type="scientific">Falsibacillus pallidus</name>
    <dbReference type="NCBI Taxonomy" id="493781"/>
    <lineage>
        <taxon>Bacteria</taxon>
        <taxon>Bacillati</taxon>
        <taxon>Bacillota</taxon>
        <taxon>Bacilli</taxon>
        <taxon>Bacillales</taxon>
        <taxon>Bacillaceae</taxon>
        <taxon>Falsibacillus</taxon>
    </lineage>
</organism>
<gene>
    <name evidence="5" type="primary">rimM</name>
    <name evidence="8" type="ORF">DFR59_101137</name>
</gene>
<dbReference type="SUPFAM" id="SSF50447">
    <property type="entry name" value="Translation proteins"/>
    <property type="match status" value="1"/>
</dbReference>
<comment type="domain">
    <text evidence="5">The PRC barrel domain binds ribosomal protein uS19.</text>
</comment>
<accession>A0A370GUY1</accession>
<evidence type="ECO:0000313" key="9">
    <source>
        <dbReference type="Proteomes" id="UP000255326"/>
    </source>
</evidence>
<dbReference type="GO" id="GO:0006364">
    <property type="term" value="P:rRNA processing"/>
    <property type="evidence" value="ECO:0007669"/>
    <property type="project" value="UniProtKB-UniRule"/>
</dbReference>
<keyword evidence="9" id="KW-1185">Reference proteome</keyword>
<comment type="similarity">
    <text evidence="5">Belongs to the RimM family.</text>
</comment>
<feature type="domain" description="RimM N-terminal" evidence="6">
    <location>
        <begin position="7"/>
        <end position="91"/>
    </location>
</feature>
<dbReference type="AlphaFoldDB" id="A0A370GUY1"/>
<keyword evidence="2 5" id="KW-0690">Ribosome biogenesis</keyword>
<dbReference type="GO" id="GO:0005840">
    <property type="term" value="C:ribosome"/>
    <property type="evidence" value="ECO:0007669"/>
    <property type="project" value="InterPro"/>
</dbReference>
<comment type="subunit">
    <text evidence="5">Binds ribosomal protein uS19.</text>
</comment>
<keyword evidence="3 5" id="KW-0698">rRNA processing</keyword>
<protein>
    <recommendedName>
        <fullName evidence="5">Ribosome maturation factor RimM</fullName>
    </recommendedName>
</protein>
<comment type="subcellular location">
    <subcellularLocation>
        <location evidence="5">Cytoplasm</location>
    </subcellularLocation>
</comment>
<dbReference type="InterPro" id="IPR011961">
    <property type="entry name" value="RimM"/>
</dbReference>
<dbReference type="OrthoDB" id="9810331at2"/>
<dbReference type="SUPFAM" id="SSF50346">
    <property type="entry name" value="PRC-barrel domain"/>
    <property type="match status" value="1"/>
</dbReference>
<dbReference type="PANTHER" id="PTHR33692">
    <property type="entry name" value="RIBOSOME MATURATION FACTOR RIMM"/>
    <property type="match status" value="1"/>
</dbReference>
<dbReference type="InterPro" id="IPR011033">
    <property type="entry name" value="PRC_barrel-like_sf"/>
</dbReference>
<dbReference type="RefSeq" id="WP_114743701.1">
    <property type="nucleotide sequence ID" value="NZ_QQAY01000001.1"/>
</dbReference>
<dbReference type="HAMAP" id="MF_00014">
    <property type="entry name" value="Ribosome_mat_RimM"/>
    <property type="match status" value="1"/>
</dbReference>
<dbReference type="InterPro" id="IPR027275">
    <property type="entry name" value="PRC-brl_dom"/>
</dbReference>
<proteinExistence type="inferred from homology"/>
<evidence type="ECO:0000256" key="2">
    <source>
        <dbReference type="ARBA" id="ARBA00022517"/>
    </source>
</evidence>
<evidence type="ECO:0000256" key="4">
    <source>
        <dbReference type="ARBA" id="ARBA00023186"/>
    </source>
</evidence>
<keyword evidence="4 5" id="KW-0143">Chaperone</keyword>
<evidence type="ECO:0000256" key="1">
    <source>
        <dbReference type="ARBA" id="ARBA00022490"/>
    </source>
</evidence>
<evidence type="ECO:0000259" key="7">
    <source>
        <dbReference type="Pfam" id="PF05239"/>
    </source>
</evidence>
<dbReference type="GO" id="GO:0043022">
    <property type="term" value="F:ribosome binding"/>
    <property type="evidence" value="ECO:0007669"/>
    <property type="project" value="InterPro"/>
</dbReference>
<dbReference type="EMBL" id="QQAY01000001">
    <property type="protein sequence ID" value="RDI47482.1"/>
    <property type="molecule type" value="Genomic_DNA"/>
</dbReference>
<dbReference type="Pfam" id="PF01782">
    <property type="entry name" value="RimM"/>
    <property type="match status" value="1"/>
</dbReference>